<sequence length="472" mass="53951">MINNYLERQIKENFPYQPTFEQEIAVKSLSEFLLSQTNDAVFVLRGYAGTGKTSLVGALVKTMDKLQQKSVLLAPTGRAAKVFSAYAGHPAFTIHKKIYRQQSFSNEISNFSVNDNLATHTLFIVDEASMISNEGLSGAMFGTGRLLDDLIQFVYSGTGCRLLLMGDTAQLPPVGEEQSPALFTNALKGYGLEVREVDLTQVVRQVQDSGILWNATRLRELIAKDECNSLPKIRILGFADIRMVPGGELIDTLTACYERDGMDETIVVCRSNKRANIYNKGIRAQILYREDELNTGDMLMIARNNYYWTEKSKEMDFIANGEIAVVRRVRRTRELYDFRFAEVVLTFPDHEDFELEANLLLDTLHSDAPALPKTENDRLFYSVLEDYADIPVKRDRMKKMKMDPYYNALQVKYAYAITCHKAQGGQWQNVFLDQGYMTDEYLTPDYFRWLYTAFTRATQTLYLVNYPKEQIV</sequence>
<comment type="caution">
    <text evidence="2">The sequence shown here is derived from an EMBL/GenBank/DDBJ whole genome shotgun (WGS) entry which is preliminary data.</text>
</comment>
<evidence type="ECO:0000313" key="3">
    <source>
        <dbReference type="Proteomes" id="UP000284379"/>
    </source>
</evidence>
<dbReference type="Pfam" id="PF13604">
    <property type="entry name" value="AAA_30"/>
    <property type="match status" value="1"/>
</dbReference>
<dbReference type="Pfam" id="PF13538">
    <property type="entry name" value="UvrD_C_2"/>
    <property type="match status" value="1"/>
</dbReference>
<proteinExistence type="predicted"/>
<dbReference type="InterPro" id="IPR027417">
    <property type="entry name" value="P-loop_NTPase"/>
</dbReference>
<dbReference type="SUPFAM" id="SSF52540">
    <property type="entry name" value="P-loop containing nucleoside triphosphate hydrolases"/>
    <property type="match status" value="1"/>
</dbReference>
<evidence type="ECO:0000313" key="2">
    <source>
        <dbReference type="EMBL" id="RHB37571.1"/>
    </source>
</evidence>
<dbReference type="EMBL" id="QSGO01000002">
    <property type="protein sequence ID" value="RHB37571.1"/>
    <property type="molecule type" value="Genomic_DNA"/>
</dbReference>
<dbReference type="AlphaFoldDB" id="A0A413VVL9"/>
<dbReference type="RefSeq" id="WP_122200845.1">
    <property type="nucleotide sequence ID" value="NZ_CABJFV010000002.1"/>
</dbReference>
<organism evidence="2 3">
    <name type="scientific">Bacteroides nordii</name>
    <dbReference type="NCBI Taxonomy" id="291645"/>
    <lineage>
        <taxon>Bacteria</taxon>
        <taxon>Pseudomonadati</taxon>
        <taxon>Bacteroidota</taxon>
        <taxon>Bacteroidia</taxon>
        <taxon>Bacteroidales</taxon>
        <taxon>Bacteroidaceae</taxon>
        <taxon>Bacteroides</taxon>
    </lineage>
</organism>
<dbReference type="CDD" id="cd18809">
    <property type="entry name" value="SF1_C_RecD"/>
    <property type="match status" value="1"/>
</dbReference>
<dbReference type="InterPro" id="IPR027785">
    <property type="entry name" value="UvrD-like_helicase_C"/>
</dbReference>
<name>A0A413VVL9_9BACE</name>
<dbReference type="Gene3D" id="3.40.50.300">
    <property type="entry name" value="P-loop containing nucleotide triphosphate hydrolases"/>
    <property type="match status" value="2"/>
</dbReference>
<feature type="domain" description="UvrD-like helicase C-terminal" evidence="1">
    <location>
        <begin position="413"/>
        <end position="464"/>
    </location>
</feature>
<accession>A0A413VVL9</accession>
<protein>
    <submittedName>
        <fullName evidence="2">DUF2075 domain-containing protein</fullName>
    </submittedName>
</protein>
<reference evidence="2 3" key="1">
    <citation type="submission" date="2018-08" db="EMBL/GenBank/DDBJ databases">
        <title>A genome reference for cultivated species of the human gut microbiota.</title>
        <authorList>
            <person name="Zou Y."/>
            <person name="Xue W."/>
            <person name="Luo G."/>
        </authorList>
    </citation>
    <scope>NUCLEOTIDE SEQUENCE [LARGE SCALE GENOMIC DNA]</scope>
    <source>
        <strain evidence="2 3">AM40-30BH</strain>
    </source>
</reference>
<dbReference type="Proteomes" id="UP000284379">
    <property type="component" value="Unassembled WGS sequence"/>
</dbReference>
<gene>
    <name evidence="2" type="ORF">DW888_03065</name>
</gene>
<evidence type="ECO:0000259" key="1">
    <source>
        <dbReference type="Pfam" id="PF13538"/>
    </source>
</evidence>
<dbReference type="CDD" id="cd17933">
    <property type="entry name" value="DEXSc_RecD-like"/>
    <property type="match status" value="1"/>
</dbReference>